<comment type="similarity">
    <text evidence="2">Belongs to the cytochrome c oxidase bacterial subunit 4 family.</text>
</comment>
<dbReference type="InterPro" id="IPR005171">
    <property type="entry name" value="Cyt_c_oxidase_su4_prok"/>
</dbReference>
<dbReference type="OrthoDB" id="2361460at2"/>
<evidence type="ECO:0000256" key="5">
    <source>
        <dbReference type="ARBA" id="ARBA00022989"/>
    </source>
</evidence>
<keyword evidence="6 7" id="KW-0472">Membrane</keyword>
<dbReference type="GO" id="GO:0015078">
    <property type="term" value="F:proton transmembrane transporter activity"/>
    <property type="evidence" value="ECO:0007669"/>
    <property type="project" value="TreeGrafter"/>
</dbReference>
<evidence type="ECO:0000256" key="7">
    <source>
        <dbReference type="SAM" id="Phobius"/>
    </source>
</evidence>
<dbReference type="RefSeq" id="WP_090238799.1">
    <property type="nucleotide sequence ID" value="NZ_FOJW01000010.1"/>
</dbReference>
<dbReference type="GO" id="GO:0015990">
    <property type="term" value="P:electron transport coupled proton transport"/>
    <property type="evidence" value="ECO:0007669"/>
    <property type="project" value="TreeGrafter"/>
</dbReference>
<proteinExistence type="inferred from homology"/>
<comment type="subcellular location">
    <subcellularLocation>
        <location evidence="1">Cell membrane</location>
        <topology evidence="1">Multi-pass membrane protein</topology>
    </subcellularLocation>
</comment>
<dbReference type="GO" id="GO:0019646">
    <property type="term" value="P:aerobic electron transport chain"/>
    <property type="evidence" value="ECO:0007669"/>
    <property type="project" value="TreeGrafter"/>
</dbReference>
<feature type="transmembrane region" description="Helical" evidence="7">
    <location>
        <begin position="75"/>
        <end position="97"/>
    </location>
</feature>
<gene>
    <name evidence="8" type="ORF">SAMN04488072_11061</name>
</gene>
<keyword evidence="9" id="KW-1185">Reference proteome</keyword>
<evidence type="ECO:0000313" key="8">
    <source>
        <dbReference type="EMBL" id="SFB22091.1"/>
    </source>
</evidence>
<dbReference type="GO" id="GO:0009319">
    <property type="term" value="C:cytochrome o ubiquinol oxidase complex"/>
    <property type="evidence" value="ECO:0007669"/>
    <property type="project" value="TreeGrafter"/>
</dbReference>
<dbReference type="Proteomes" id="UP000198642">
    <property type="component" value="Unassembled WGS sequence"/>
</dbReference>
<keyword evidence="5 7" id="KW-1133">Transmembrane helix</keyword>
<keyword evidence="4 7" id="KW-0812">Transmembrane</keyword>
<dbReference type="PANTHER" id="PTHR36835">
    <property type="entry name" value="CYTOCHROME BO(3) UBIQUINOL OXIDASE SUBUNIT 4"/>
    <property type="match status" value="1"/>
</dbReference>
<dbReference type="STRING" id="237679.SAMN04488072_11061"/>
<evidence type="ECO:0000256" key="1">
    <source>
        <dbReference type="ARBA" id="ARBA00004651"/>
    </source>
</evidence>
<accession>A0A1I0Z981</accession>
<reference evidence="8 9" key="1">
    <citation type="submission" date="2016-10" db="EMBL/GenBank/DDBJ databases">
        <authorList>
            <person name="de Groot N.N."/>
        </authorList>
    </citation>
    <scope>NUCLEOTIDE SEQUENCE [LARGE SCALE GENOMIC DNA]</scope>
    <source>
        <strain evidence="8 9">CGMCC 1.3702</strain>
    </source>
</reference>
<dbReference type="GO" id="GO:0005886">
    <property type="term" value="C:plasma membrane"/>
    <property type="evidence" value="ECO:0007669"/>
    <property type="project" value="UniProtKB-SubCell"/>
</dbReference>
<evidence type="ECO:0000256" key="6">
    <source>
        <dbReference type="ARBA" id="ARBA00023136"/>
    </source>
</evidence>
<dbReference type="InterPro" id="IPR050968">
    <property type="entry name" value="Cytochrome_c_oxidase_bac_sub4"/>
</dbReference>
<evidence type="ECO:0000256" key="3">
    <source>
        <dbReference type="ARBA" id="ARBA00022475"/>
    </source>
</evidence>
<dbReference type="Pfam" id="PF03626">
    <property type="entry name" value="COX4_pro"/>
    <property type="match status" value="1"/>
</dbReference>
<dbReference type="EMBL" id="FOJW01000010">
    <property type="protein sequence ID" value="SFB22091.1"/>
    <property type="molecule type" value="Genomic_DNA"/>
</dbReference>
<evidence type="ECO:0000256" key="4">
    <source>
        <dbReference type="ARBA" id="ARBA00022692"/>
    </source>
</evidence>
<dbReference type="AlphaFoldDB" id="A0A1I0Z981"/>
<keyword evidence="3" id="KW-1003">Cell membrane</keyword>
<feature type="transmembrane region" description="Helical" evidence="7">
    <location>
        <begin position="37"/>
        <end position="63"/>
    </location>
</feature>
<dbReference type="GO" id="GO:0009486">
    <property type="term" value="F:cytochrome bo3 ubiquinol oxidase activity"/>
    <property type="evidence" value="ECO:0007669"/>
    <property type="project" value="TreeGrafter"/>
</dbReference>
<name>A0A1I0Z981_9BACI</name>
<sequence length="116" mass="12964">MANRSKRIPIQHVVGYVMSIVLTVLAAWAALNSNLPVIWIIILILALAVIQAGIQLFMFMHIIERGTGHAPWQMIFHGFILAAIVVAGSLFTMSFGFNHDHNDDGGHEQHEQHEQE</sequence>
<evidence type="ECO:0000256" key="2">
    <source>
        <dbReference type="ARBA" id="ARBA00008079"/>
    </source>
</evidence>
<dbReference type="PANTHER" id="PTHR36835:SF1">
    <property type="entry name" value="CYTOCHROME BO(3) UBIQUINOL OXIDASE SUBUNIT 4"/>
    <property type="match status" value="1"/>
</dbReference>
<organism evidence="8 9">
    <name type="scientific">Lentibacillus halodurans</name>
    <dbReference type="NCBI Taxonomy" id="237679"/>
    <lineage>
        <taxon>Bacteria</taxon>
        <taxon>Bacillati</taxon>
        <taxon>Bacillota</taxon>
        <taxon>Bacilli</taxon>
        <taxon>Bacillales</taxon>
        <taxon>Bacillaceae</taxon>
        <taxon>Lentibacillus</taxon>
    </lineage>
</organism>
<evidence type="ECO:0000313" key="9">
    <source>
        <dbReference type="Proteomes" id="UP000198642"/>
    </source>
</evidence>
<feature type="transmembrane region" description="Helical" evidence="7">
    <location>
        <begin position="12"/>
        <end position="31"/>
    </location>
</feature>
<protein>
    <submittedName>
        <fullName evidence="8">Cytochrome aa3-600 menaquinol oxidase subunit 4</fullName>
    </submittedName>
</protein>